<dbReference type="GO" id="GO:0016787">
    <property type="term" value="F:hydrolase activity"/>
    <property type="evidence" value="ECO:0007669"/>
    <property type="project" value="UniProtKB-KW"/>
</dbReference>
<sequence>MGKHALLSASSSHRWLACPPSARLCESYEDKGSEYAQQGTDAHSLCEYKLQKALGIKADDPTENLTYYDSEMEVCAESYADYVMEQLAAAMKNCSDPIVLIEQRLDYSRFVPEGFGTGDAVIIADGQLTICDYKHGKGVLVEAEKNPQMMCYALGALELFDALYDIDTVRMVIFQPRRENVSEYIITRTELLQWAEDILVPTAKLAFDGEGEFCAGEHCRFCKAKAACRKRAEYNLELAKYDFETPAMLDDVEIEAVLSKVDELVSWAADVKEFALHAAISGKAWTDWKLVEGRSNRKYVSDEAVATAVTEAGYNPYEEKLLGVTAMTALLGKKNFVEVIESRGLIEKPQGKPVLVPMSDKRPALNTAKQDFNEE</sequence>
<proteinExistence type="predicted"/>
<evidence type="ECO:0000313" key="2">
    <source>
        <dbReference type="EMBL" id="SHJ37269.1"/>
    </source>
</evidence>
<gene>
    <name evidence="2" type="ORF">SAMN02745243_00455</name>
</gene>
<dbReference type="InterPro" id="IPR021229">
    <property type="entry name" value="DUF2800"/>
</dbReference>
<protein>
    <recommendedName>
        <fullName evidence="4">DUF2800 domain-containing protein</fullName>
    </recommendedName>
</protein>
<dbReference type="OrthoDB" id="9766061at2"/>
<dbReference type="Proteomes" id="UP000184301">
    <property type="component" value="Unassembled WGS sequence"/>
</dbReference>
<dbReference type="EMBL" id="FQZY01000007">
    <property type="protein sequence ID" value="SHJ37269.1"/>
    <property type="molecule type" value="Genomic_DNA"/>
</dbReference>
<reference evidence="2 3" key="1">
    <citation type="submission" date="2016-11" db="EMBL/GenBank/DDBJ databases">
        <authorList>
            <person name="Jaros S."/>
            <person name="Januszkiewicz K."/>
            <person name="Wedrychowicz H."/>
        </authorList>
    </citation>
    <scope>NUCLEOTIDE SEQUENCE [LARGE SCALE GENOMIC DNA]</scope>
    <source>
        <strain evidence="2 3">DSM 15480</strain>
    </source>
</reference>
<dbReference type="Gene3D" id="3.90.320.10">
    <property type="match status" value="1"/>
</dbReference>
<keyword evidence="1" id="KW-0378">Hydrolase</keyword>
<organism evidence="2 3">
    <name type="scientific">Hespellia stercorisuis DSM 15480</name>
    <dbReference type="NCBI Taxonomy" id="1121950"/>
    <lineage>
        <taxon>Bacteria</taxon>
        <taxon>Bacillati</taxon>
        <taxon>Bacillota</taxon>
        <taxon>Clostridia</taxon>
        <taxon>Lachnospirales</taxon>
        <taxon>Lachnospiraceae</taxon>
        <taxon>Hespellia</taxon>
    </lineage>
</organism>
<evidence type="ECO:0008006" key="4">
    <source>
        <dbReference type="Google" id="ProtNLM"/>
    </source>
</evidence>
<dbReference type="AlphaFoldDB" id="A0A1M6ISG7"/>
<dbReference type="STRING" id="1121950.SAMN02745243_00455"/>
<keyword evidence="3" id="KW-1185">Reference proteome</keyword>
<dbReference type="RefSeq" id="WP_073104425.1">
    <property type="nucleotide sequence ID" value="NZ_FQZY01000007.1"/>
</dbReference>
<evidence type="ECO:0000313" key="3">
    <source>
        <dbReference type="Proteomes" id="UP000184301"/>
    </source>
</evidence>
<name>A0A1M6ISG7_9FIRM</name>
<dbReference type="Pfam" id="PF10926">
    <property type="entry name" value="DUF2800"/>
    <property type="match status" value="1"/>
</dbReference>
<accession>A0A1M6ISG7</accession>
<evidence type="ECO:0000256" key="1">
    <source>
        <dbReference type="ARBA" id="ARBA00022801"/>
    </source>
</evidence>
<dbReference type="InterPro" id="IPR011604">
    <property type="entry name" value="PDDEXK-like_dom_sf"/>
</dbReference>